<dbReference type="Proteomes" id="UP001237780">
    <property type="component" value="Unassembled WGS sequence"/>
</dbReference>
<organism evidence="2 3">
    <name type="scientific">Phyllobacterium ifriqiyense</name>
    <dbReference type="NCBI Taxonomy" id="314238"/>
    <lineage>
        <taxon>Bacteria</taxon>
        <taxon>Pseudomonadati</taxon>
        <taxon>Pseudomonadota</taxon>
        <taxon>Alphaproteobacteria</taxon>
        <taxon>Hyphomicrobiales</taxon>
        <taxon>Phyllobacteriaceae</taxon>
        <taxon>Phyllobacterium</taxon>
    </lineage>
</organism>
<accession>A0ABU0S8G1</accession>
<evidence type="ECO:0000256" key="1">
    <source>
        <dbReference type="ARBA" id="ARBA00023172"/>
    </source>
</evidence>
<gene>
    <name evidence="2" type="ORF">QFZ34_002224</name>
</gene>
<evidence type="ECO:0000313" key="2">
    <source>
        <dbReference type="EMBL" id="MDQ0997042.1"/>
    </source>
</evidence>
<comment type="caution">
    <text evidence="2">The sequence shown here is derived from an EMBL/GenBank/DDBJ whole genome shotgun (WGS) entry which is preliminary data.</text>
</comment>
<dbReference type="InterPro" id="IPR013762">
    <property type="entry name" value="Integrase-like_cat_sf"/>
</dbReference>
<protein>
    <recommendedName>
        <fullName evidence="4">Tyr recombinase domain-containing protein</fullName>
    </recommendedName>
</protein>
<keyword evidence="1" id="KW-0233">DNA recombination</keyword>
<sequence length="177" mass="19742">MSISKGEKSGFTRGPIASIKLADLNPKPGSERCLFRSWPGMPTPADRAEGCRWNHLTEEIRPEQLIFPNSLGKVESLSKIMQRGCQPSQIRAGVSVQTGETDKDGNPISKAKYTGFHSLRHFYASWCINRREDGGLSLPPKMVQERLGHSHPAMDTFGICFHAMTMPNNWPLQSSLF</sequence>
<evidence type="ECO:0008006" key="4">
    <source>
        <dbReference type="Google" id="ProtNLM"/>
    </source>
</evidence>
<reference evidence="2 3" key="1">
    <citation type="submission" date="2023-07" db="EMBL/GenBank/DDBJ databases">
        <title>Comparative genomics of wheat-associated soil bacteria to identify genetic determinants of phenazine resistance.</title>
        <authorList>
            <person name="Mouncey N."/>
        </authorList>
    </citation>
    <scope>NUCLEOTIDE SEQUENCE [LARGE SCALE GENOMIC DNA]</scope>
    <source>
        <strain evidence="2 3">W4I11</strain>
    </source>
</reference>
<dbReference type="InterPro" id="IPR011010">
    <property type="entry name" value="DNA_brk_join_enz"/>
</dbReference>
<dbReference type="SUPFAM" id="SSF56349">
    <property type="entry name" value="DNA breaking-rejoining enzymes"/>
    <property type="match status" value="1"/>
</dbReference>
<name>A0ABU0S8G1_9HYPH</name>
<dbReference type="Gene3D" id="1.10.443.10">
    <property type="entry name" value="Intergrase catalytic core"/>
    <property type="match status" value="1"/>
</dbReference>
<evidence type="ECO:0000313" key="3">
    <source>
        <dbReference type="Proteomes" id="UP001237780"/>
    </source>
</evidence>
<dbReference type="EMBL" id="JAUSZT010000003">
    <property type="protein sequence ID" value="MDQ0997042.1"/>
    <property type="molecule type" value="Genomic_DNA"/>
</dbReference>
<proteinExistence type="predicted"/>
<keyword evidence="3" id="KW-1185">Reference proteome</keyword>